<keyword evidence="3" id="KW-0804">Transcription</keyword>
<dbReference type="InterPro" id="IPR011991">
    <property type="entry name" value="ArsR-like_HTH"/>
</dbReference>
<dbReference type="EMBL" id="CACVAU010000091">
    <property type="protein sequence ID" value="CAA6827521.1"/>
    <property type="molecule type" value="Genomic_DNA"/>
</dbReference>
<dbReference type="PROSITE" id="PS50987">
    <property type="entry name" value="HTH_ARSR_2"/>
    <property type="match status" value="1"/>
</dbReference>
<protein>
    <submittedName>
        <fullName evidence="5">Transcriptional regulator</fullName>
    </submittedName>
</protein>
<evidence type="ECO:0000256" key="2">
    <source>
        <dbReference type="ARBA" id="ARBA00023125"/>
    </source>
</evidence>
<evidence type="ECO:0000256" key="1">
    <source>
        <dbReference type="ARBA" id="ARBA00023015"/>
    </source>
</evidence>
<evidence type="ECO:0000313" key="5">
    <source>
        <dbReference type="EMBL" id="CAA6827521.1"/>
    </source>
</evidence>
<dbReference type="SUPFAM" id="SSF46785">
    <property type="entry name" value="Winged helix' DNA-binding domain"/>
    <property type="match status" value="1"/>
</dbReference>
<dbReference type="AlphaFoldDB" id="A0A6S6UB20"/>
<dbReference type="InterPro" id="IPR001845">
    <property type="entry name" value="HTH_ArsR_DNA-bd_dom"/>
</dbReference>
<evidence type="ECO:0000259" key="4">
    <source>
        <dbReference type="PROSITE" id="PS50987"/>
    </source>
</evidence>
<dbReference type="CDD" id="cd00090">
    <property type="entry name" value="HTH_ARSR"/>
    <property type="match status" value="1"/>
</dbReference>
<dbReference type="InterPro" id="IPR036388">
    <property type="entry name" value="WH-like_DNA-bd_sf"/>
</dbReference>
<name>A0A6S6UB20_9BACT</name>
<dbReference type="InterPro" id="IPR051081">
    <property type="entry name" value="HTH_MetalResp_TranReg"/>
</dbReference>
<dbReference type="NCBIfam" id="NF033788">
    <property type="entry name" value="HTH_metalloreg"/>
    <property type="match status" value="1"/>
</dbReference>
<dbReference type="PANTHER" id="PTHR33154">
    <property type="entry name" value="TRANSCRIPTIONAL REGULATOR, ARSR FAMILY"/>
    <property type="match status" value="1"/>
</dbReference>
<feature type="domain" description="HTH arsR-type" evidence="4">
    <location>
        <begin position="1"/>
        <end position="90"/>
    </location>
</feature>
<dbReference type="InterPro" id="IPR036390">
    <property type="entry name" value="WH_DNA-bd_sf"/>
</dbReference>
<organism evidence="5">
    <name type="scientific">uncultured Sulfurovum sp</name>
    <dbReference type="NCBI Taxonomy" id="269237"/>
    <lineage>
        <taxon>Bacteria</taxon>
        <taxon>Pseudomonadati</taxon>
        <taxon>Campylobacterota</taxon>
        <taxon>Epsilonproteobacteria</taxon>
        <taxon>Campylobacterales</taxon>
        <taxon>Sulfurovaceae</taxon>
        <taxon>Sulfurovum</taxon>
        <taxon>environmental samples</taxon>
    </lineage>
</organism>
<dbReference type="PRINTS" id="PR00778">
    <property type="entry name" value="HTHARSR"/>
</dbReference>
<keyword evidence="1" id="KW-0805">Transcription regulation</keyword>
<evidence type="ECO:0000256" key="3">
    <source>
        <dbReference type="ARBA" id="ARBA00023163"/>
    </source>
</evidence>
<proteinExistence type="predicted"/>
<dbReference type="PANTHER" id="PTHR33154:SF33">
    <property type="entry name" value="TRANSCRIPTIONAL REPRESSOR SDPR"/>
    <property type="match status" value="1"/>
</dbReference>
<gene>
    <name evidence="5" type="ORF">HELGO_WM9332</name>
</gene>
<dbReference type="Gene3D" id="1.10.10.10">
    <property type="entry name" value="Winged helix-like DNA-binding domain superfamily/Winged helix DNA-binding domain"/>
    <property type="match status" value="1"/>
</dbReference>
<dbReference type="Pfam" id="PF01022">
    <property type="entry name" value="HTH_5"/>
    <property type="match status" value="1"/>
</dbReference>
<sequence length="106" mass="12488">MDIFLKTIGSLNDETRVRILHFIDKHDEVCVCDIENSFEMIQSRVSRHLKILKEGGFLRVERKGRWAFYSIRSPLDAFRQSILKEIQHLQLEIPPLNKGYNDDTSK</sequence>
<dbReference type="GO" id="GO:0003700">
    <property type="term" value="F:DNA-binding transcription factor activity"/>
    <property type="evidence" value="ECO:0007669"/>
    <property type="project" value="InterPro"/>
</dbReference>
<dbReference type="GO" id="GO:0003677">
    <property type="term" value="F:DNA binding"/>
    <property type="evidence" value="ECO:0007669"/>
    <property type="project" value="UniProtKB-KW"/>
</dbReference>
<reference evidence="5" key="1">
    <citation type="submission" date="2020-01" db="EMBL/GenBank/DDBJ databases">
        <authorList>
            <person name="Meier V. D."/>
            <person name="Meier V D."/>
        </authorList>
    </citation>
    <scope>NUCLEOTIDE SEQUENCE</scope>
    <source>
        <strain evidence="5">HLG_WM_MAG_05</strain>
    </source>
</reference>
<keyword evidence="2" id="KW-0238">DNA-binding</keyword>
<dbReference type="SMART" id="SM00418">
    <property type="entry name" value="HTH_ARSR"/>
    <property type="match status" value="1"/>
</dbReference>
<accession>A0A6S6UB20</accession>